<evidence type="ECO:0000256" key="6">
    <source>
        <dbReference type="ARBA" id="ARBA00022692"/>
    </source>
</evidence>
<feature type="transmembrane region" description="Helical" evidence="13">
    <location>
        <begin position="130"/>
        <end position="149"/>
    </location>
</feature>
<keyword evidence="16" id="KW-1185">Reference proteome</keyword>
<feature type="domain" description="Peptidase M50" evidence="14">
    <location>
        <begin position="12"/>
        <end position="109"/>
    </location>
</feature>
<dbReference type="OrthoDB" id="9800627at2"/>
<comment type="subcellular location">
    <subcellularLocation>
        <location evidence="2">Cell membrane</location>
        <topology evidence="2">Multi-pass membrane protein</topology>
    </subcellularLocation>
</comment>
<evidence type="ECO:0000256" key="10">
    <source>
        <dbReference type="ARBA" id="ARBA00022989"/>
    </source>
</evidence>
<dbReference type="InterPro" id="IPR008915">
    <property type="entry name" value="Peptidase_M50"/>
</dbReference>
<comment type="cofactor">
    <cofactor evidence="1">
        <name>Zn(2+)</name>
        <dbReference type="ChEBI" id="CHEBI:29105"/>
    </cofactor>
</comment>
<evidence type="ECO:0000256" key="2">
    <source>
        <dbReference type="ARBA" id="ARBA00004651"/>
    </source>
</evidence>
<feature type="transmembrane region" description="Helical" evidence="13">
    <location>
        <begin position="179"/>
        <end position="200"/>
    </location>
</feature>
<evidence type="ECO:0000256" key="4">
    <source>
        <dbReference type="ARBA" id="ARBA00022475"/>
    </source>
</evidence>
<evidence type="ECO:0000256" key="5">
    <source>
        <dbReference type="ARBA" id="ARBA00022670"/>
    </source>
</evidence>
<keyword evidence="11" id="KW-0482">Metalloprotease</keyword>
<dbReference type="Pfam" id="PF02163">
    <property type="entry name" value="Peptidase_M50"/>
    <property type="match status" value="1"/>
</dbReference>
<evidence type="ECO:0000256" key="12">
    <source>
        <dbReference type="ARBA" id="ARBA00023136"/>
    </source>
</evidence>
<evidence type="ECO:0000256" key="13">
    <source>
        <dbReference type="SAM" id="Phobius"/>
    </source>
</evidence>
<evidence type="ECO:0000256" key="1">
    <source>
        <dbReference type="ARBA" id="ARBA00001947"/>
    </source>
</evidence>
<evidence type="ECO:0000313" key="15">
    <source>
        <dbReference type="EMBL" id="REG06179.1"/>
    </source>
</evidence>
<keyword evidence="6 13" id="KW-0812">Transmembrane</keyword>
<gene>
    <name evidence="15" type="ORF">DFR64_2611</name>
</gene>
<dbReference type="RefSeq" id="WP_116225879.1">
    <property type="nucleotide sequence ID" value="NZ_AP018437.1"/>
</dbReference>
<dbReference type="GO" id="GO:0046872">
    <property type="term" value="F:metal ion binding"/>
    <property type="evidence" value="ECO:0007669"/>
    <property type="project" value="UniProtKB-KW"/>
</dbReference>
<protein>
    <submittedName>
        <fullName evidence="15">Zn-dependent protease</fullName>
    </submittedName>
</protein>
<organism evidence="15 16">
    <name type="scientific">Pelolinea submarina</name>
    <dbReference type="NCBI Taxonomy" id="913107"/>
    <lineage>
        <taxon>Bacteria</taxon>
        <taxon>Bacillati</taxon>
        <taxon>Chloroflexota</taxon>
        <taxon>Anaerolineae</taxon>
        <taxon>Anaerolineales</taxon>
        <taxon>Anaerolineaceae</taxon>
        <taxon>Pelolinea</taxon>
    </lineage>
</organism>
<dbReference type="InterPro" id="IPR044537">
    <property type="entry name" value="Rip2-like"/>
</dbReference>
<keyword evidence="12 13" id="KW-0472">Membrane</keyword>
<evidence type="ECO:0000256" key="9">
    <source>
        <dbReference type="ARBA" id="ARBA00022833"/>
    </source>
</evidence>
<dbReference type="InterPro" id="IPR052348">
    <property type="entry name" value="Metallopeptidase_M50B"/>
</dbReference>
<evidence type="ECO:0000256" key="8">
    <source>
        <dbReference type="ARBA" id="ARBA00022801"/>
    </source>
</evidence>
<dbReference type="GO" id="GO:0006508">
    <property type="term" value="P:proteolysis"/>
    <property type="evidence" value="ECO:0007669"/>
    <property type="project" value="UniProtKB-KW"/>
</dbReference>
<dbReference type="AlphaFoldDB" id="A0A347ZQB0"/>
<evidence type="ECO:0000256" key="7">
    <source>
        <dbReference type="ARBA" id="ARBA00022723"/>
    </source>
</evidence>
<keyword evidence="7" id="KW-0479">Metal-binding</keyword>
<dbReference type="GO" id="GO:0005886">
    <property type="term" value="C:plasma membrane"/>
    <property type="evidence" value="ECO:0007669"/>
    <property type="project" value="UniProtKB-SubCell"/>
</dbReference>
<keyword evidence="4" id="KW-1003">Cell membrane</keyword>
<dbReference type="PANTHER" id="PTHR35864:SF1">
    <property type="entry name" value="ZINC METALLOPROTEASE YWHC-RELATED"/>
    <property type="match status" value="1"/>
</dbReference>
<evidence type="ECO:0000256" key="11">
    <source>
        <dbReference type="ARBA" id="ARBA00023049"/>
    </source>
</evidence>
<evidence type="ECO:0000313" key="16">
    <source>
        <dbReference type="Proteomes" id="UP000256388"/>
    </source>
</evidence>
<comment type="caution">
    <text evidence="15">The sequence shown here is derived from an EMBL/GenBank/DDBJ whole genome shotgun (WGS) entry which is preliminary data.</text>
</comment>
<name>A0A347ZQB0_9CHLR</name>
<comment type="similarity">
    <text evidence="3">Belongs to the peptidase M50B family.</text>
</comment>
<keyword evidence="5 15" id="KW-0645">Protease</keyword>
<feature type="transmembrane region" description="Helical" evidence="13">
    <location>
        <begin position="89"/>
        <end position="109"/>
    </location>
</feature>
<dbReference type="EMBL" id="QUMS01000004">
    <property type="protein sequence ID" value="REG06179.1"/>
    <property type="molecule type" value="Genomic_DNA"/>
</dbReference>
<dbReference type="PANTHER" id="PTHR35864">
    <property type="entry name" value="ZINC METALLOPROTEASE MJ0611-RELATED"/>
    <property type="match status" value="1"/>
</dbReference>
<dbReference type="CDD" id="cd06158">
    <property type="entry name" value="S2P-M50_like_1"/>
    <property type="match status" value="1"/>
</dbReference>
<reference evidence="15 16" key="1">
    <citation type="submission" date="2018-08" db="EMBL/GenBank/DDBJ databases">
        <title>Genomic Encyclopedia of Type Strains, Phase IV (KMG-IV): sequencing the most valuable type-strain genomes for metagenomic binning, comparative biology and taxonomic classification.</title>
        <authorList>
            <person name="Goeker M."/>
        </authorList>
    </citation>
    <scope>NUCLEOTIDE SEQUENCE [LARGE SCALE GENOMIC DNA]</scope>
    <source>
        <strain evidence="15 16">DSM 23923</strain>
    </source>
</reference>
<feature type="transmembrane region" description="Helical" evidence="13">
    <location>
        <begin position="6"/>
        <end position="29"/>
    </location>
</feature>
<evidence type="ECO:0000259" key="14">
    <source>
        <dbReference type="Pfam" id="PF02163"/>
    </source>
</evidence>
<accession>A0A347ZQB0</accession>
<evidence type="ECO:0000256" key="3">
    <source>
        <dbReference type="ARBA" id="ARBA00007931"/>
    </source>
</evidence>
<keyword evidence="10 13" id="KW-1133">Transmembrane helix</keyword>
<dbReference type="GO" id="GO:0008237">
    <property type="term" value="F:metallopeptidase activity"/>
    <property type="evidence" value="ECO:0007669"/>
    <property type="project" value="UniProtKB-KW"/>
</dbReference>
<dbReference type="Proteomes" id="UP000256388">
    <property type="component" value="Unassembled WGS sequence"/>
</dbReference>
<proteinExistence type="inferred from homology"/>
<sequence>MLNQSLPSILSAVITLLIAFTFHEFAHAWTATRLGDDTPRLFGRLSLNPLRHLDFMGSLMLIFTGFGWAKPVPINPHKLRNYSPSALMLTAISGPLANFFLAILAAIVLRTGVVNNIPAVGAFLPTPRYFLLYFLYTNLGLMIFNLLPLPPLDGEEILVYLLPAEWEQKWAAIRPYGPYLLIFLLLVGPMIGFSLVDALISPMIQGLARILIGG</sequence>
<keyword evidence="8" id="KW-0378">Hydrolase</keyword>
<keyword evidence="9" id="KW-0862">Zinc</keyword>